<name>A0ACC4DW37_PURLI</name>
<keyword evidence="2" id="KW-1185">Reference proteome</keyword>
<proteinExistence type="predicted"/>
<reference evidence="1" key="1">
    <citation type="submission" date="2024-12" db="EMBL/GenBank/DDBJ databases">
        <title>Comparative genomics and development of molecular markers within Purpureocillium lilacinum and among Purpureocillium species.</title>
        <authorList>
            <person name="Yeh Z.-Y."/>
            <person name="Ni N.-T."/>
            <person name="Lo P.-H."/>
            <person name="Mushyakhwo K."/>
            <person name="Lin C.-F."/>
            <person name="Nai Y.-S."/>
        </authorList>
    </citation>
    <scope>NUCLEOTIDE SEQUENCE</scope>
    <source>
        <strain evidence="1">NCHU-NPUST-175</strain>
    </source>
</reference>
<organism evidence="1 2">
    <name type="scientific">Purpureocillium lilacinum</name>
    <name type="common">Paecilomyces lilacinus</name>
    <dbReference type="NCBI Taxonomy" id="33203"/>
    <lineage>
        <taxon>Eukaryota</taxon>
        <taxon>Fungi</taxon>
        <taxon>Dikarya</taxon>
        <taxon>Ascomycota</taxon>
        <taxon>Pezizomycotina</taxon>
        <taxon>Sordariomycetes</taxon>
        <taxon>Hypocreomycetidae</taxon>
        <taxon>Hypocreales</taxon>
        <taxon>Ophiocordycipitaceae</taxon>
        <taxon>Purpureocillium</taxon>
    </lineage>
</organism>
<evidence type="ECO:0000313" key="2">
    <source>
        <dbReference type="Proteomes" id="UP001638806"/>
    </source>
</evidence>
<sequence length="292" mass="33068">MWPSSASEYERLNQAELDQENSQAPHYLRRRSRSTIVLLITNLLSLVALAAVAVRRDHSELESSNSRKCMRHNSQNIRETLTDDNGSTGMGGNEQMARAPGEQSDAIDLAWHEIELGAGGVRLTEEDVLAFNFSGSSSNPLHKIPDSHGGGYVAMLEVFHLLHCLNTLRMGLFYNYDRYKILDKGVPTENLYSHFDHCVDMLRESLMCTADITPYIFYDPLDKPRRRDPLPDWSATHTCRNFDAILRWNKDGPQSIRWRDVGTNPAWNESLEGPILRSHRKVTIVTITAAST</sequence>
<evidence type="ECO:0000313" key="1">
    <source>
        <dbReference type="EMBL" id="KAL3959513.1"/>
    </source>
</evidence>
<dbReference type="EMBL" id="JBGNUJ010000004">
    <property type="protein sequence ID" value="KAL3959513.1"/>
    <property type="molecule type" value="Genomic_DNA"/>
</dbReference>
<protein>
    <submittedName>
        <fullName evidence="1">Uncharacterized protein</fullName>
    </submittedName>
</protein>
<accession>A0ACC4DW37</accession>
<dbReference type="Proteomes" id="UP001638806">
    <property type="component" value="Unassembled WGS sequence"/>
</dbReference>
<comment type="caution">
    <text evidence="1">The sequence shown here is derived from an EMBL/GenBank/DDBJ whole genome shotgun (WGS) entry which is preliminary data.</text>
</comment>
<gene>
    <name evidence="1" type="ORF">ACCO45_004630</name>
</gene>